<evidence type="ECO:0000313" key="2">
    <source>
        <dbReference type="EMBL" id="AUS06596.1"/>
    </source>
</evidence>
<proteinExistence type="predicted"/>
<sequence length="123" mass="13581">MKIGAFSVSLNVKDLKTSQSFYEILGFSVFAGSLEMNYLIMKNGNALIGLFQGMFENNILTFNPGWDENANTLKDFDDVRSIQQTLKSKNITLNSEADETKTGPASIVLTDPDGNTILIDQHV</sequence>
<protein>
    <submittedName>
        <fullName evidence="2">Glyoxalase</fullName>
    </submittedName>
</protein>
<dbReference type="InterPro" id="IPR029068">
    <property type="entry name" value="Glyas_Bleomycin-R_OHBP_Dase"/>
</dbReference>
<dbReference type="PANTHER" id="PTHR36503">
    <property type="entry name" value="BLR2520 PROTEIN"/>
    <property type="match status" value="1"/>
</dbReference>
<name>A0A2I7SKZ8_9FLAO</name>
<reference evidence="3" key="1">
    <citation type="submission" date="2018-01" db="EMBL/GenBank/DDBJ databases">
        <title>Complete genome of Tamlana sp. UJ94.</title>
        <authorList>
            <person name="Jung J."/>
            <person name="Chung D."/>
            <person name="Bae S.S."/>
            <person name="Baek K."/>
        </authorList>
    </citation>
    <scope>NUCLEOTIDE SEQUENCE [LARGE SCALE GENOMIC DNA]</scope>
    <source>
        <strain evidence="3">UJ94</strain>
    </source>
</reference>
<dbReference type="KEGG" id="taj:C1A40_14610"/>
<dbReference type="Proteomes" id="UP000236592">
    <property type="component" value="Chromosome"/>
</dbReference>
<dbReference type="AlphaFoldDB" id="A0A2I7SKZ8"/>
<gene>
    <name evidence="2" type="ORF">C1A40_14610</name>
</gene>
<dbReference type="PANTHER" id="PTHR36503:SF1">
    <property type="entry name" value="BLR2520 PROTEIN"/>
    <property type="match status" value="1"/>
</dbReference>
<dbReference type="EMBL" id="CP025938">
    <property type="protein sequence ID" value="AUS06596.1"/>
    <property type="molecule type" value="Genomic_DNA"/>
</dbReference>
<dbReference type="OrthoDB" id="2719609at2"/>
<evidence type="ECO:0000313" key="3">
    <source>
        <dbReference type="Proteomes" id="UP000236592"/>
    </source>
</evidence>
<dbReference type="Pfam" id="PF00903">
    <property type="entry name" value="Glyoxalase"/>
    <property type="match status" value="1"/>
</dbReference>
<dbReference type="CDD" id="cd06587">
    <property type="entry name" value="VOC"/>
    <property type="match status" value="1"/>
</dbReference>
<accession>A0A2I7SKZ8</accession>
<dbReference type="RefSeq" id="WP_102996536.1">
    <property type="nucleotide sequence ID" value="NZ_CP025938.1"/>
</dbReference>
<dbReference type="InterPro" id="IPR004360">
    <property type="entry name" value="Glyas_Fos-R_dOase_dom"/>
</dbReference>
<dbReference type="Gene3D" id="3.10.180.10">
    <property type="entry name" value="2,3-Dihydroxybiphenyl 1,2-Dioxygenase, domain 1"/>
    <property type="match status" value="1"/>
</dbReference>
<feature type="domain" description="Glyoxalase/fosfomycin resistance/dioxygenase" evidence="1">
    <location>
        <begin position="8"/>
        <end position="117"/>
    </location>
</feature>
<evidence type="ECO:0000259" key="1">
    <source>
        <dbReference type="Pfam" id="PF00903"/>
    </source>
</evidence>
<keyword evidence="3" id="KW-1185">Reference proteome</keyword>
<dbReference type="SUPFAM" id="SSF54593">
    <property type="entry name" value="Glyoxalase/Bleomycin resistance protein/Dihydroxybiphenyl dioxygenase"/>
    <property type="match status" value="1"/>
</dbReference>
<organism evidence="2 3">
    <name type="scientific">Pseudotamlana carrageenivorans</name>
    <dbReference type="NCBI Taxonomy" id="2069432"/>
    <lineage>
        <taxon>Bacteria</taxon>
        <taxon>Pseudomonadati</taxon>
        <taxon>Bacteroidota</taxon>
        <taxon>Flavobacteriia</taxon>
        <taxon>Flavobacteriales</taxon>
        <taxon>Flavobacteriaceae</taxon>
        <taxon>Pseudotamlana</taxon>
    </lineage>
</organism>